<dbReference type="AlphaFoldDB" id="A0A392T5C0"/>
<evidence type="ECO:0000313" key="2">
    <source>
        <dbReference type="Proteomes" id="UP000265520"/>
    </source>
</evidence>
<reference evidence="1 2" key="1">
    <citation type="journal article" date="2018" name="Front. Plant Sci.">
        <title>Red Clover (Trifolium pratense) and Zigzag Clover (T. medium) - A Picture of Genomic Similarities and Differences.</title>
        <authorList>
            <person name="Dluhosova J."/>
            <person name="Istvanek J."/>
            <person name="Nedelnik J."/>
            <person name="Repkova J."/>
        </authorList>
    </citation>
    <scope>NUCLEOTIDE SEQUENCE [LARGE SCALE GENOMIC DNA]</scope>
    <source>
        <strain evidence="2">cv. 10/8</strain>
        <tissue evidence="1">Leaf</tissue>
    </source>
</reference>
<evidence type="ECO:0000313" key="1">
    <source>
        <dbReference type="EMBL" id="MCI55485.1"/>
    </source>
</evidence>
<organism evidence="1 2">
    <name type="scientific">Trifolium medium</name>
    <dbReference type="NCBI Taxonomy" id="97028"/>
    <lineage>
        <taxon>Eukaryota</taxon>
        <taxon>Viridiplantae</taxon>
        <taxon>Streptophyta</taxon>
        <taxon>Embryophyta</taxon>
        <taxon>Tracheophyta</taxon>
        <taxon>Spermatophyta</taxon>
        <taxon>Magnoliopsida</taxon>
        <taxon>eudicotyledons</taxon>
        <taxon>Gunneridae</taxon>
        <taxon>Pentapetalae</taxon>
        <taxon>rosids</taxon>
        <taxon>fabids</taxon>
        <taxon>Fabales</taxon>
        <taxon>Fabaceae</taxon>
        <taxon>Papilionoideae</taxon>
        <taxon>50 kb inversion clade</taxon>
        <taxon>NPAAA clade</taxon>
        <taxon>Hologalegina</taxon>
        <taxon>IRL clade</taxon>
        <taxon>Trifolieae</taxon>
        <taxon>Trifolium</taxon>
    </lineage>
</organism>
<dbReference type="Proteomes" id="UP000265520">
    <property type="component" value="Unassembled WGS sequence"/>
</dbReference>
<dbReference type="EMBL" id="LXQA010497193">
    <property type="protein sequence ID" value="MCI55485.1"/>
    <property type="molecule type" value="Genomic_DNA"/>
</dbReference>
<proteinExistence type="predicted"/>
<accession>A0A392T5C0</accession>
<keyword evidence="2" id="KW-1185">Reference proteome</keyword>
<sequence>MLVKKKDGGANQNYKGFLEVMTWTERRWMLPLQGSKYGRVDAIRRKDCK</sequence>
<name>A0A392T5C0_9FABA</name>
<comment type="caution">
    <text evidence="1">The sequence shown here is derived from an EMBL/GenBank/DDBJ whole genome shotgun (WGS) entry which is preliminary data.</text>
</comment>
<protein>
    <submittedName>
        <fullName evidence="1">Uncharacterized protein</fullName>
    </submittedName>
</protein>